<dbReference type="Proteomes" id="UP000799640">
    <property type="component" value="Unassembled WGS sequence"/>
</dbReference>
<keyword evidence="3" id="KW-1185">Reference proteome</keyword>
<reference evidence="2" key="1">
    <citation type="journal article" date="2020" name="Stud. Mycol.">
        <title>101 Dothideomycetes genomes: a test case for predicting lifestyles and emergence of pathogens.</title>
        <authorList>
            <person name="Haridas S."/>
            <person name="Albert R."/>
            <person name="Binder M."/>
            <person name="Bloem J."/>
            <person name="Labutti K."/>
            <person name="Salamov A."/>
            <person name="Andreopoulos B."/>
            <person name="Baker S."/>
            <person name="Barry K."/>
            <person name="Bills G."/>
            <person name="Bluhm B."/>
            <person name="Cannon C."/>
            <person name="Castanera R."/>
            <person name="Culley D."/>
            <person name="Daum C."/>
            <person name="Ezra D."/>
            <person name="Gonzalez J."/>
            <person name="Henrissat B."/>
            <person name="Kuo A."/>
            <person name="Liang C."/>
            <person name="Lipzen A."/>
            <person name="Lutzoni F."/>
            <person name="Magnuson J."/>
            <person name="Mondo S."/>
            <person name="Nolan M."/>
            <person name="Ohm R."/>
            <person name="Pangilinan J."/>
            <person name="Park H.-J."/>
            <person name="Ramirez L."/>
            <person name="Alfaro M."/>
            <person name="Sun H."/>
            <person name="Tritt A."/>
            <person name="Yoshinaga Y."/>
            <person name="Zwiers L.-H."/>
            <person name="Turgeon B."/>
            <person name="Goodwin S."/>
            <person name="Spatafora J."/>
            <person name="Crous P."/>
            <person name="Grigoriev I."/>
        </authorList>
    </citation>
    <scope>NUCLEOTIDE SEQUENCE</scope>
    <source>
        <strain evidence="2">CBS 262.69</strain>
    </source>
</reference>
<evidence type="ECO:0000313" key="2">
    <source>
        <dbReference type="EMBL" id="KAF2401299.1"/>
    </source>
</evidence>
<gene>
    <name evidence="2" type="ORF">EJ06DRAFT_385471</name>
</gene>
<dbReference type="EMBL" id="ML996693">
    <property type="protein sequence ID" value="KAF2401299.1"/>
    <property type="molecule type" value="Genomic_DNA"/>
</dbReference>
<evidence type="ECO:0000256" key="1">
    <source>
        <dbReference type="SAM" id="MobiDB-lite"/>
    </source>
</evidence>
<dbReference type="AlphaFoldDB" id="A0A6G1HZP9"/>
<proteinExistence type="predicted"/>
<sequence>MLQVPPGPARGRDGGWCGMRSGEHRVRESQQATKQLVERNCWDLTECPNGIRGQRIYIRPTDMADLGTSAIRTPLKRPLSPAIAQLLNERLRRRLAAHDGEMAGLGPDGYAASPAGPAQVGVGGRHVVLLPHRSLPGLSLCFKGAENCGEGWTA</sequence>
<organism evidence="2 3">
    <name type="scientific">Trichodelitschia bisporula</name>
    <dbReference type="NCBI Taxonomy" id="703511"/>
    <lineage>
        <taxon>Eukaryota</taxon>
        <taxon>Fungi</taxon>
        <taxon>Dikarya</taxon>
        <taxon>Ascomycota</taxon>
        <taxon>Pezizomycotina</taxon>
        <taxon>Dothideomycetes</taxon>
        <taxon>Dothideomycetes incertae sedis</taxon>
        <taxon>Phaeotrichales</taxon>
        <taxon>Phaeotrichaceae</taxon>
        <taxon>Trichodelitschia</taxon>
    </lineage>
</organism>
<feature type="region of interest" description="Disordered" evidence="1">
    <location>
        <begin position="1"/>
        <end position="20"/>
    </location>
</feature>
<evidence type="ECO:0000313" key="3">
    <source>
        <dbReference type="Proteomes" id="UP000799640"/>
    </source>
</evidence>
<protein>
    <submittedName>
        <fullName evidence="2">Uncharacterized protein</fullName>
    </submittedName>
</protein>
<accession>A0A6G1HZP9</accession>
<name>A0A6G1HZP9_9PEZI</name>